<dbReference type="Pfam" id="PF00440">
    <property type="entry name" value="TetR_N"/>
    <property type="match status" value="1"/>
</dbReference>
<dbReference type="InterPro" id="IPR009057">
    <property type="entry name" value="Homeodomain-like_sf"/>
</dbReference>
<dbReference type="SUPFAM" id="SSF46689">
    <property type="entry name" value="Homeodomain-like"/>
    <property type="match status" value="1"/>
</dbReference>
<dbReference type="InterPro" id="IPR036271">
    <property type="entry name" value="Tet_transcr_reg_TetR-rel_C_sf"/>
</dbReference>
<dbReference type="GO" id="GO:0003700">
    <property type="term" value="F:DNA-binding transcription factor activity"/>
    <property type="evidence" value="ECO:0007669"/>
    <property type="project" value="TreeGrafter"/>
</dbReference>
<dbReference type="Pfam" id="PF17937">
    <property type="entry name" value="TetR_C_28"/>
    <property type="match status" value="1"/>
</dbReference>
<evidence type="ECO:0000256" key="4">
    <source>
        <dbReference type="PROSITE-ProRule" id="PRU00335"/>
    </source>
</evidence>
<reference evidence="6 7" key="1">
    <citation type="submission" date="2018-03" db="EMBL/GenBank/DDBJ databases">
        <title>Draft genome of Deinococcus sp. OD32.</title>
        <authorList>
            <person name="Wang X.-P."/>
            <person name="Du Z.-J."/>
        </authorList>
    </citation>
    <scope>NUCLEOTIDE SEQUENCE [LARGE SCALE GENOMIC DNA]</scope>
    <source>
        <strain evidence="6 7">OD32</strain>
    </source>
</reference>
<feature type="domain" description="HTH tetR-type" evidence="5">
    <location>
        <begin position="8"/>
        <end position="67"/>
    </location>
</feature>
<dbReference type="InterPro" id="IPR050109">
    <property type="entry name" value="HTH-type_TetR-like_transc_reg"/>
</dbReference>
<evidence type="ECO:0000256" key="1">
    <source>
        <dbReference type="ARBA" id="ARBA00023015"/>
    </source>
</evidence>
<evidence type="ECO:0000256" key="3">
    <source>
        <dbReference type="ARBA" id="ARBA00023163"/>
    </source>
</evidence>
<keyword evidence="7" id="KW-1185">Reference proteome</keyword>
<dbReference type="RefSeq" id="WP_107136425.1">
    <property type="nucleotide sequence ID" value="NZ_PYSV01000001.1"/>
</dbReference>
<dbReference type="PRINTS" id="PR00455">
    <property type="entry name" value="HTHTETR"/>
</dbReference>
<protein>
    <submittedName>
        <fullName evidence="6">TetR/AcrR family transcriptional regulator</fullName>
    </submittedName>
</protein>
<dbReference type="InterPro" id="IPR041479">
    <property type="entry name" value="TetR_CgmR_C"/>
</dbReference>
<dbReference type="Gene3D" id="1.10.357.10">
    <property type="entry name" value="Tetracycline Repressor, domain 2"/>
    <property type="match status" value="1"/>
</dbReference>
<dbReference type="PANTHER" id="PTHR30055:SF234">
    <property type="entry name" value="HTH-TYPE TRANSCRIPTIONAL REGULATOR BETI"/>
    <property type="match status" value="1"/>
</dbReference>
<dbReference type="EMBL" id="PYSV01000001">
    <property type="protein sequence ID" value="PTA69833.1"/>
    <property type="molecule type" value="Genomic_DNA"/>
</dbReference>
<feature type="DNA-binding region" description="H-T-H motif" evidence="4">
    <location>
        <begin position="30"/>
        <end position="49"/>
    </location>
</feature>
<dbReference type="SUPFAM" id="SSF48498">
    <property type="entry name" value="Tetracyclin repressor-like, C-terminal domain"/>
    <property type="match status" value="1"/>
</dbReference>
<keyword evidence="2 4" id="KW-0238">DNA-binding</keyword>
<dbReference type="Proteomes" id="UP000240317">
    <property type="component" value="Unassembled WGS sequence"/>
</dbReference>
<organism evidence="6 7">
    <name type="scientific">Deinococcus arcticus</name>
    <dbReference type="NCBI Taxonomy" id="2136176"/>
    <lineage>
        <taxon>Bacteria</taxon>
        <taxon>Thermotogati</taxon>
        <taxon>Deinococcota</taxon>
        <taxon>Deinococci</taxon>
        <taxon>Deinococcales</taxon>
        <taxon>Deinococcaceae</taxon>
        <taxon>Deinococcus</taxon>
    </lineage>
</organism>
<evidence type="ECO:0000313" key="6">
    <source>
        <dbReference type="EMBL" id="PTA69833.1"/>
    </source>
</evidence>
<evidence type="ECO:0000313" key="7">
    <source>
        <dbReference type="Proteomes" id="UP000240317"/>
    </source>
</evidence>
<gene>
    <name evidence="6" type="ORF">C8263_02160</name>
</gene>
<dbReference type="InterPro" id="IPR001647">
    <property type="entry name" value="HTH_TetR"/>
</dbReference>
<accession>A0A2T3WDL4</accession>
<sequence>MARIRQPELTRAALLRAARQVVQDQGAALSLDAVARAAGVSKGGLLHHFPTRDALLQALALALVEQFREGLEAAYARERAEHGERPGAWLRAYITLTFCEEDEDTALHRALVPLAGQPALLAALAQAQVFLLERAEADGLPPGAAHAIRLACDGHWLAELTGQPRLSPAQTQAMQEALTAWTR</sequence>
<evidence type="ECO:0000256" key="2">
    <source>
        <dbReference type="ARBA" id="ARBA00023125"/>
    </source>
</evidence>
<evidence type="ECO:0000259" key="5">
    <source>
        <dbReference type="PROSITE" id="PS50977"/>
    </source>
</evidence>
<dbReference type="AlphaFoldDB" id="A0A2T3WDL4"/>
<keyword evidence="1" id="KW-0805">Transcription regulation</keyword>
<dbReference type="OrthoDB" id="9806334at2"/>
<keyword evidence="3" id="KW-0804">Transcription</keyword>
<dbReference type="GO" id="GO:0000976">
    <property type="term" value="F:transcription cis-regulatory region binding"/>
    <property type="evidence" value="ECO:0007669"/>
    <property type="project" value="TreeGrafter"/>
</dbReference>
<comment type="caution">
    <text evidence="6">The sequence shown here is derived from an EMBL/GenBank/DDBJ whole genome shotgun (WGS) entry which is preliminary data.</text>
</comment>
<name>A0A2T3WDL4_9DEIO</name>
<dbReference type="PROSITE" id="PS50977">
    <property type="entry name" value="HTH_TETR_2"/>
    <property type="match status" value="1"/>
</dbReference>
<dbReference type="PANTHER" id="PTHR30055">
    <property type="entry name" value="HTH-TYPE TRANSCRIPTIONAL REGULATOR RUTR"/>
    <property type="match status" value="1"/>
</dbReference>
<proteinExistence type="predicted"/>